<evidence type="ECO:0000313" key="1">
    <source>
        <dbReference type="EMBL" id="OQK15559.1"/>
    </source>
</evidence>
<evidence type="ECO:0000313" key="2">
    <source>
        <dbReference type="Proteomes" id="UP000191980"/>
    </source>
</evidence>
<dbReference type="RefSeq" id="WP_080523802.1">
    <property type="nucleotide sequence ID" value="NZ_LPUF01000003.1"/>
</dbReference>
<comment type="caution">
    <text evidence="1">The sequence shown here is derived from an EMBL/GenBank/DDBJ whole genome shotgun (WGS) entry which is preliminary data.</text>
</comment>
<proteinExistence type="predicted"/>
<dbReference type="Proteomes" id="UP000191980">
    <property type="component" value="Unassembled WGS sequence"/>
</dbReference>
<keyword evidence="2" id="KW-1185">Reference proteome</keyword>
<reference evidence="1 2" key="1">
    <citation type="submission" date="2015-12" db="EMBL/GenBank/DDBJ databases">
        <authorList>
            <person name="Shamseldin A."/>
            <person name="Moawad H."/>
            <person name="Abd El-Rahim W.M."/>
            <person name="Sadowsky M.J."/>
        </authorList>
    </citation>
    <scope>NUCLEOTIDE SEQUENCE [LARGE SCALE GENOMIC DNA]</scope>
    <source>
        <strain evidence="1 2">WF1</strain>
    </source>
</reference>
<protein>
    <submittedName>
        <fullName evidence="1">Uncharacterized protein</fullName>
    </submittedName>
</protein>
<dbReference type="STRING" id="1420851.AU255_15135"/>
<accession>A0A1V8M1X4</accession>
<sequence length="60" mass="6570">MSNNKASITEQKQRDPDLINAEVAIKRAAIKGRKLAEMSGTAVVTMKNGVINEEYPSHTN</sequence>
<organism evidence="1 2">
    <name type="scientific">Methyloprofundus sedimenti</name>
    <dbReference type="NCBI Taxonomy" id="1420851"/>
    <lineage>
        <taxon>Bacteria</taxon>
        <taxon>Pseudomonadati</taxon>
        <taxon>Pseudomonadota</taxon>
        <taxon>Gammaproteobacteria</taxon>
        <taxon>Methylococcales</taxon>
        <taxon>Methylococcaceae</taxon>
        <taxon>Methyloprofundus</taxon>
    </lineage>
</organism>
<dbReference type="EMBL" id="LPUF01000003">
    <property type="protein sequence ID" value="OQK15559.1"/>
    <property type="molecule type" value="Genomic_DNA"/>
</dbReference>
<dbReference type="AlphaFoldDB" id="A0A1V8M1X4"/>
<name>A0A1V8M1X4_9GAMM</name>
<gene>
    <name evidence="1" type="ORF">AU255_15135</name>
</gene>